<gene>
    <name evidence="1" type="ORF">RF11_07689</name>
</gene>
<reference evidence="1 2" key="1">
    <citation type="journal article" date="2014" name="Genome Biol. Evol.">
        <title>The genome of the myxosporean Thelohanellus kitauei shows adaptations to nutrient acquisition within its fish host.</title>
        <authorList>
            <person name="Yang Y."/>
            <person name="Xiong J."/>
            <person name="Zhou Z."/>
            <person name="Huo F."/>
            <person name="Miao W."/>
            <person name="Ran C."/>
            <person name="Liu Y."/>
            <person name="Zhang J."/>
            <person name="Feng J."/>
            <person name="Wang M."/>
            <person name="Wang M."/>
            <person name="Wang L."/>
            <person name="Yao B."/>
        </authorList>
    </citation>
    <scope>NUCLEOTIDE SEQUENCE [LARGE SCALE GENOMIC DNA]</scope>
    <source>
        <strain evidence="1">Wuqing</strain>
    </source>
</reference>
<keyword evidence="2" id="KW-1185">Reference proteome</keyword>
<evidence type="ECO:0000313" key="1">
    <source>
        <dbReference type="EMBL" id="KII67267.1"/>
    </source>
</evidence>
<evidence type="ECO:0000313" key="2">
    <source>
        <dbReference type="Proteomes" id="UP000031668"/>
    </source>
</evidence>
<dbReference type="EMBL" id="JWZT01003251">
    <property type="protein sequence ID" value="KII67267.1"/>
    <property type="molecule type" value="Genomic_DNA"/>
</dbReference>
<accession>A0A0C2N045</accession>
<dbReference type="PANTHER" id="PTHR45913:SF9">
    <property type="entry name" value="GENERAL TRANSCRIPTION FACTOR II-I REPEAT DOMAIN-CONTAINING PROTEIN 2-LIKE-RELATED"/>
    <property type="match status" value="1"/>
</dbReference>
<dbReference type="AlphaFoldDB" id="A0A0C2N045"/>
<name>A0A0C2N045_THEKT</name>
<protein>
    <submittedName>
        <fullName evidence="1">General transcription factor II-I repeat domain-containing protein 2</fullName>
    </submittedName>
</protein>
<proteinExistence type="predicted"/>
<comment type="caution">
    <text evidence="1">The sequence shown here is derived from an EMBL/GenBank/DDBJ whole genome shotgun (WGS) entry which is preliminary data.</text>
</comment>
<organism evidence="1 2">
    <name type="scientific">Thelohanellus kitauei</name>
    <name type="common">Myxosporean</name>
    <dbReference type="NCBI Taxonomy" id="669202"/>
    <lineage>
        <taxon>Eukaryota</taxon>
        <taxon>Metazoa</taxon>
        <taxon>Cnidaria</taxon>
        <taxon>Myxozoa</taxon>
        <taxon>Myxosporea</taxon>
        <taxon>Bivalvulida</taxon>
        <taxon>Platysporina</taxon>
        <taxon>Myxobolidae</taxon>
        <taxon>Thelohanellus</taxon>
    </lineage>
</organism>
<dbReference type="Proteomes" id="UP000031668">
    <property type="component" value="Unassembled WGS sequence"/>
</dbReference>
<dbReference type="PANTHER" id="PTHR45913">
    <property type="entry name" value="EPM2A-INTERACTING PROTEIN 1"/>
    <property type="match status" value="1"/>
</dbReference>
<dbReference type="OrthoDB" id="10061052at2759"/>
<sequence length="110" mass="12655">MKDTTTGEDIFKRMENSLHKMELPWPKMTSIMKDGSLSMAGKKVGLLKIIRNHVAEVDSNKELIFMHCIIHQEILCQEVIGIKHVVDPIVNILNFIRERGLNHITIYQTS</sequence>